<dbReference type="Gene3D" id="3.30.70.360">
    <property type="match status" value="1"/>
</dbReference>
<dbReference type="SUPFAM" id="SSF53187">
    <property type="entry name" value="Zn-dependent exopeptidases"/>
    <property type="match status" value="1"/>
</dbReference>
<comment type="cofactor">
    <cofactor evidence="1">
        <name>Mn(2+)</name>
        <dbReference type="ChEBI" id="CHEBI:29035"/>
    </cofactor>
</comment>
<evidence type="ECO:0000313" key="11">
    <source>
        <dbReference type="Proteomes" id="UP000526501"/>
    </source>
</evidence>
<comment type="similarity">
    <text evidence="2">Belongs to the peptidase M20 family.</text>
</comment>
<gene>
    <name evidence="10" type="ORF">H5P27_05235</name>
</gene>
<keyword evidence="6" id="KW-0464">Manganese</keyword>
<keyword evidence="4 7" id="KW-0479">Metal-binding</keyword>
<dbReference type="InterPro" id="IPR002933">
    <property type="entry name" value="Peptidase_M20"/>
</dbReference>
<feature type="binding site" evidence="7">
    <location>
        <position position="130"/>
    </location>
    <ligand>
        <name>Zn(2+)</name>
        <dbReference type="ChEBI" id="CHEBI:29105"/>
        <label>2</label>
    </ligand>
</feature>
<evidence type="ECO:0000256" key="6">
    <source>
        <dbReference type="ARBA" id="ARBA00023211"/>
    </source>
</evidence>
<evidence type="ECO:0000256" key="1">
    <source>
        <dbReference type="ARBA" id="ARBA00001936"/>
    </source>
</evidence>
<feature type="binding site" evidence="8">
    <location>
        <position position="278"/>
    </location>
    <ligand>
        <name>allantoate</name>
        <dbReference type="ChEBI" id="CHEBI:17536"/>
    </ligand>
</feature>
<accession>A0A7X1B4F5</accession>
<sequence>MKRDPRKVIFSKLLDRIDILGTISSDPQQLTRIFLSKEMDIASKLLQSWMNNAGLVASVDPMQNVIGSWPTDKAQSPSLHLGSHYDTVINAGKYDGPLGVLLSIAAVEILMLEGYSPKHHINVLAFCDEEGVRFTSTFLGSSYFCGTFDTSFLKHCDSDGQTMRSLLEKRGMDTKSINQDKPLIGPDDIFMEAHIEQGPILEKLDLPTGVVSGIAAQMRIQVTITGETGHAGTTPIQQRKDALTTTAEMILAVEKVFAKNPNSRGTVGHIQNYPNATNAIPGKVEFVIDLRHPVTAGLNHMKDQLFSDLDAIAKRRDIGYKSEVLQFVESITCDHDVQRALSSAVAKNQDKVTTFTSGAGHDTLKIAQTCRTGMLFIRCKDGLSHHPDEYASPEDIEAALYTWVDAIRELDQNFPDKS</sequence>
<dbReference type="EMBL" id="JACHVC010000006">
    <property type="protein sequence ID" value="MBC2605441.1"/>
    <property type="molecule type" value="Genomic_DNA"/>
</dbReference>
<evidence type="ECO:0000259" key="9">
    <source>
        <dbReference type="Pfam" id="PF07687"/>
    </source>
</evidence>
<evidence type="ECO:0000256" key="3">
    <source>
        <dbReference type="ARBA" id="ARBA00011738"/>
    </source>
</evidence>
<dbReference type="Pfam" id="PF01546">
    <property type="entry name" value="Peptidase_M20"/>
    <property type="match status" value="1"/>
</dbReference>
<feature type="binding site" evidence="7">
    <location>
        <position position="385"/>
    </location>
    <ligand>
        <name>Zn(2+)</name>
        <dbReference type="ChEBI" id="CHEBI:29105"/>
        <label>2</label>
    </ligand>
</feature>
<reference evidence="10 11" key="1">
    <citation type="submission" date="2020-07" db="EMBL/GenBank/DDBJ databases">
        <authorList>
            <person name="Feng X."/>
        </authorList>
    </citation>
    <scope>NUCLEOTIDE SEQUENCE [LARGE SCALE GENOMIC DNA]</scope>
    <source>
        <strain evidence="10 11">JCM23202</strain>
    </source>
</reference>
<comment type="subunit">
    <text evidence="3">Homodimer.</text>
</comment>
<evidence type="ECO:0000256" key="8">
    <source>
        <dbReference type="PIRSR" id="PIRSR001235-2"/>
    </source>
</evidence>
<protein>
    <submittedName>
        <fullName evidence="10">M20 family metallo-hydrolase</fullName>
    </submittedName>
</protein>
<comment type="cofactor">
    <cofactor evidence="7">
        <name>Zn(2+)</name>
        <dbReference type="ChEBI" id="CHEBI:29105"/>
    </cofactor>
    <text evidence="7">Binds 2 Zn(2+) ions per subunit.</text>
</comment>
<organism evidence="10 11">
    <name type="scientific">Pelagicoccus albus</name>
    <dbReference type="NCBI Taxonomy" id="415222"/>
    <lineage>
        <taxon>Bacteria</taxon>
        <taxon>Pseudomonadati</taxon>
        <taxon>Verrucomicrobiota</taxon>
        <taxon>Opitutia</taxon>
        <taxon>Puniceicoccales</taxon>
        <taxon>Pelagicoccaceae</taxon>
        <taxon>Pelagicoccus</taxon>
    </lineage>
</organism>
<evidence type="ECO:0000256" key="4">
    <source>
        <dbReference type="ARBA" id="ARBA00022723"/>
    </source>
</evidence>
<dbReference type="InterPro" id="IPR010158">
    <property type="entry name" value="Amidase_Cbmase"/>
</dbReference>
<feature type="binding site" evidence="7">
    <location>
        <position position="95"/>
    </location>
    <ligand>
        <name>Zn(2+)</name>
        <dbReference type="ChEBI" id="CHEBI:29105"/>
        <label>1</label>
    </ligand>
</feature>
<keyword evidence="11" id="KW-1185">Reference proteome</keyword>
<feature type="binding site" evidence="7">
    <location>
        <position position="95"/>
    </location>
    <ligand>
        <name>Zn(2+)</name>
        <dbReference type="ChEBI" id="CHEBI:29105"/>
        <label>2</label>
    </ligand>
</feature>
<dbReference type="GO" id="GO:0016813">
    <property type="term" value="F:hydrolase activity, acting on carbon-nitrogen (but not peptide) bonds, in linear amidines"/>
    <property type="evidence" value="ECO:0007669"/>
    <property type="project" value="InterPro"/>
</dbReference>
<dbReference type="SUPFAM" id="SSF55031">
    <property type="entry name" value="Bacterial exopeptidase dimerisation domain"/>
    <property type="match status" value="1"/>
</dbReference>
<dbReference type="Gene3D" id="3.40.630.10">
    <property type="entry name" value="Zn peptidases"/>
    <property type="match status" value="1"/>
</dbReference>
<feature type="binding site" evidence="8">
    <location>
        <position position="291"/>
    </location>
    <ligand>
        <name>allantoate</name>
        <dbReference type="ChEBI" id="CHEBI:17536"/>
    </ligand>
</feature>
<dbReference type="PANTHER" id="PTHR32494">
    <property type="entry name" value="ALLANTOATE DEIMINASE-RELATED"/>
    <property type="match status" value="1"/>
</dbReference>
<feature type="binding site" evidence="7">
    <location>
        <position position="194"/>
    </location>
    <ligand>
        <name>Zn(2+)</name>
        <dbReference type="ChEBI" id="CHEBI:29105"/>
        <label>1</label>
    </ligand>
</feature>
<dbReference type="PANTHER" id="PTHR32494:SF19">
    <property type="entry name" value="ALLANTOATE DEIMINASE-RELATED"/>
    <property type="match status" value="1"/>
</dbReference>
<dbReference type="NCBIfam" id="TIGR01879">
    <property type="entry name" value="hydantase"/>
    <property type="match status" value="1"/>
</dbReference>
<dbReference type="GO" id="GO:0046872">
    <property type="term" value="F:metal ion binding"/>
    <property type="evidence" value="ECO:0007669"/>
    <property type="project" value="UniProtKB-KW"/>
</dbReference>
<dbReference type="AlphaFoldDB" id="A0A7X1B4F5"/>
<dbReference type="CDD" id="cd03884">
    <property type="entry name" value="M20_bAS"/>
    <property type="match status" value="1"/>
</dbReference>
<evidence type="ECO:0000256" key="5">
    <source>
        <dbReference type="ARBA" id="ARBA00022801"/>
    </source>
</evidence>
<dbReference type="PIRSF" id="PIRSF001235">
    <property type="entry name" value="Amidase_carbamoylase"/>
    <property type="match status" value="1"/>
</dbReference>
<dbReference type="InterPro" id="IPR011650">
    <property type="entry name" value="Peptidase_M20_dimer"/>
</dbReference>
<feature type="domain" description="Peptidase M20 dimerisation" evidence="9">
    <location>
        <begin position="219"/>
        <end position="310"/>
    </location>
</feature>
<feature type="binding site" evidence="8">
    <location>
        <position position="219"/>
    </location>
    <ligand>
        <name>allantoate</name>
        <dbReference type="ChEBI" id="CHEBI:17536"/>
    </ligand>
</feature>
<feature type="binding site" evidence="7">
    <location>
        <position position="84"/>
    </location>
    <ligand>
        <name>Zn(2+)</name>
        <dbReference type="ChEBI" id="CHEBI:29105"/>
        <label>1</label>
    </ligand>
</feature>
<name>A0A7X1B4F5_9BACT</name>
<evidence type="ECO:0000256" key="7">
    <source>
        <dbReference type="PIRSR" id="PIRSR001235-1"/>
    </source>
</evidence>
<evidence type="ECO:0000256" key="2">
    <source>
        <dbReference type="ARBA" id="ARBA00006153"/>
    </source>
</evidence>
<dbReference type="RefSeq" id="WP_185659319.1">
    <property type="nucleotide sequence ID" value="NZ_CAWPOO010000006.1"/>
</dbReference>
<comment type="caution">
    <text evidence="10">The sequence shown here is derived from an EMBL/GenBank/DDBJ whole genome shotgun (WGS) entry which is preliminary data.</text>
</comment>
<keyword evidence="7" id="KW-0862">Zinc</keyword>
<proteinExistence type="inferred from homology"/>
<dbReference type="Pfam" id="PF07687">
    <property type="entry name" value="M20_dimer"/>
    <property type="match status" value="1"/>
</dbReference>
<dbReference type="InterPro" id="IPR036264">
    <property type="entry name" value="Bact_exopeptidase_dim_dom"/>
</dbReference>
<keyword evidence="5 10" id="KW-0378">Hydrolase</keyword>
<evidence type="ECO:0000313" key="10">
    <source>
        <dbReference type="EMBL" id="MBC2605441.1"/>
    </source>
</evidence>
<dbReference type="Proteomes" id="UP000526501">
    <property type="component" value="Unassembled WGS sequence"/>
</dbReference>